<evidence type="ECO:0000259" key="2">
    <source>
        <dbReference type="Pfam" id="PF13579"/>
    </source>
</evidence>
<keyword evidence="4" id="KW-1185">Reference proteome</keyword>
<dbReference type="Pfam" id="PF00534">
    <property type="entry name" value="Glycos_transf_1"/>
    <property type="match status" value="1"/>
</dbReference>
<name>A0A1Z4BWS0_9GAMM</name>
<dbReference type="Proteomes" id="UP000197019">
    <property type="component" value="Chromosome"/>
</dbReference>
<dbReference type="PANTHER" id="PTHR12526">
    <property type="entry name" value="GLYCOSYLTRANSFERASE"/>
    <property type="match status" value="1"/>
</dbReference>
<dbReference type="SUPFAM" id="SSF53756">
    <property type="entry name" value="UDP-Glycosyltransferase/glycogen phosphorylase"/>
    <property type="match status" value="1"/>
</dbReference>
<dbReference type="PANTHER" id="PTHR12526:SF637">
    <property type="entry name" value="GLYCOSYLTRANSFERASE EPSF-RELATED"/>
    <property type="match status" value="1"/>
</dbReference>
<feature type="domain" description="Glycosyl transferase family 1" evidence="1">
    <location>
        <begin position="191"/>
        <end position="359"/>
    </location>
</feature>
<accession>A0A1Z4BWS0</accession>
<dbReference type="GO" id="GO:0016757">
    <property type="term" value="F:glycosyltransferase activity"/>
    <property type="evidence" value="ECO:0007669"/>
    <property type="project" value="InterPro"/>
</dbReference>
<dbReference type="RefSeq" id="WP_088618578.1">
    <property type="nucleotide sequence ID" value="NZ_CP022129.1"/>
</dbReference>
<proteinExistence type="predicted"/>
<feature type="domain" description="Glycosyltransferase subfamily 4-like N-terminal" evidence="2">
    <location>
        <begin position="67"/>
        <end position="181"/>
    </location>
</feature>
<evidence type="ECO:0000313" key="3">
    <source>
        <dbReference type="EMBL" id="ASF45702.1"/>
    </source>
</evidence>
<gene>
    <name evidence="3" type="ORF">CEK71_06230</name>
</gene>
<evidence type="ECO:0000313" key="4">
    <source>
        <dbReference type="Proteomes" id="UP000197019"/>
    </source>
</evidence>
<dbReference type="InterPro" id="IPR001296">
    <property type="entry name" value="Glyco_trans_1"/>
</dbReference>
<keyword evidence="3" id="KW-0808">Transferase</keyword>
<reference evidence="3 4" key="1">
    <citation type="submission" date="2017-06" db="EMBL/GenBank/DDBJ databases">
        <title>Genome Sequencing of the methanotroph Methylovulum psychrotolerants str. HV10-M2 isolated from a high-altitude environment.</title>
        <authorList>
            <person name="Mateos-Rivera A."/>
        </authorList>
    </citation>
    <scope>NUCLEOTIDE SEQUENCE [LARGE SCALE GENOMIC DNA]</scope>
    <source>
        <strain evidence="3 4">HV10_M2</strain>
    </source>
</reference>
<dbReference type="AlphaFoldDB" id="A0A1Z4BWS0"/>
<sequence>MGINQTMNIGFLSPSVSRSAGGLYDATRYLASGLSSQPNLTMQIFGIGDDYTAADLSGWSGLATQIFDRKGPGFFSYAPRLQLALQEANLDVLHSQGLWMYPSMASSQWAKRTGKPYLISPHGMLDPWAVRNSRWKKRLAGWAYENAHLHGAACLHALCESEAESIRAYGLKNPICVIPNGIHAPPNTISETAFWRQQIPDKAKILLYLGRLHPKKGLLQLLEAWATAHEYSDANTWHLVIAGWDQNGHEQILKALADNLYIQGSVHFIGSQFGGQKHACYSNADAFILPSFSEGLPMTILEAWSYCLPVLMTEHCHLPEGFQANAAIHIGTDADSIKNGLAVLFNMSDSERCAMGERGKMLTINHFSWSHIAKQMTLVYQWVLGEGDKPDCVICD</sequence>
<organism evidence="3 4">
    <name type="scientific">Methylovulum psychrotolerans</name>
    <dbReference type="NCBI Taxonomy" id="1704499"/>
    <lineage>
        <taxon>Bacteria</taxon>
        <taxon>Pseudomonadati</taxon>
        <taxon>Pseudomonadota</taxon>
        <taxon>Gammaproteobacteria</taxon>
        <taxon>Methylococcales</taxon>
        <taxon>Methylococcaceae</taxon>
        <taxon>Methylovulum</taxon>
    </lineage>
</organism>
<evidence type="ECO:0000259" key="1">
    <source>
        <dbReference type="Pfam" id="PF00534"/>
    </source>
</evidence>
<dbReference type="EMBL" id="CP022129">
    <property type="protein sequence ID" value="ASF45702.1"/>
    <property type="molecule type" value="Genomic_DNA"/>
</dbReference>
<dbReference type="GO" id="GO:1901135">
    <property type="term" value="P:carbohydrate derivative metabolic process"/>
    <property type="evidence" value="ECO:0007669"/>
    <property type="project" value="UniProtKB-ARBA"/>
</dbReference>
<dbReference type="InterPro" id="IPR028098">
    <property type="entry name" value="Glyco_trans_4-like_N"/>
</dbReference>
<dbReference type="KEGG" id="mpsy:CEK71_06230"/>
<protein>
    <submittedName>
        <fullName evidence="3">Glycosyl transferase family 1</fullName>
    </submittedName>
</protein>
<dbReference type="OrthoDB" id="9802525at2"/>
<dbReference type="Gene3D" id="3.40.50.2000">
    <property type="entry name" value="Glycogen Phosphorylase B"/>
    <property type="match status" value="2"/>
</dbReference>
<dbReference type="Pfam" id="PF13579">
    <property type="entry name" value="Glyco_trans_4_4"/>
    <property type="match status" value="1"/>
</dbReference>